<evidence type="ECO:0000256" key="1">
    <source>
        <dbReference type="ARBA" id="ARBA00003237"/>
    </source>
</evidence>
<dbReference type="EMBL" id="CP045929">
    <property type="protein sequence ID" value="QGK70864.1"/>
    <property type="molecule type" value="Genomic_DNA"/>
</dbReference>
<name>A0A5Q3QC96_9PSEU</name>
<proteinExistence type="inferred from homology"/>
<keyword evidence="8 11" id="KW-0808">Transferase</keyword>
<evidence type="ECO:0000259" key="12">
    <source>
        <dbReference type="Pfam" id="PF01729"/>
    </source>
</evidence>
<evidence type="ECO:0000256" key="9">
    <source>
        <dbReference type="ARBA" id="ARBA00033102"/>
    </source>
</evidence>
<dbReference type="InterPro" id="IPR002638">
    <property type="entry name" value="Quinolinate_PRibosylTrfase_C"/>
</dbReference>
<dbReference type="GO" id="GO:0005737">
    <property type="term" value="C:cytoplasm"/>
    <property type="evidence" value="ECO:0007669"/>
    <property type="project" value="TreeGrafter"/>
</dbReference>
<dbReference type="InterPro" id="IPR037128">
    <property type="entry name" value="Quinolinate_PRibosylTase_N_sf"/>
</dbReference>
<evidence type="ECO:0000313" key="15">
    <source>
        <dbReference type="Proteomes" id="UP000371041"/>
    </source>
</evidence>
<keyword evidence="15" id="KW-1185">Reference proteome</keyword>
<feature type="domain" description="Quinolinate phosphoribosyl transferase C-terminal" evidence="12">
    <location>
        <begin position="132"/>
        <end position="299"/>
    </location>
</feature>
<dbReference type="KEGG" id="sace:GIY23_16255"/>
<dbReference type="InterPro" id="IPR013785">
    <property type="entry name" value="Aldolase_TIM"/>
</dbReference>
<evidence type="ECO:0000256" key="6">
    <source>
        <dbReference type="ARBA" id="ARBA00022642"/>
    </source>
</evidence>
<keyword evidence="6" id="KW-0662">Pyridine nucleotide biosynthesis</keyword>
<evidence type="ECO:0000256" key="11">
    <source>
        <dbReference type="PIRNR" id="PIRNR006250"/>
    </source>
</evidence>
<dbReference type="InterPro" id="IPR022412">
    <property type="entry name" value="Quinolinate_PRibosylTrfase_N"/>
</dbReference>
<comment type="pathway">
    <text evidence="2">Cofactor biosynthesis; NAD(+) biosynthesis; nicotinate D-ribonucleotide from quinolinate: step 1/1.</text>
</comment>
<dbReference type="SUPFAM" id="SSF54675">
    <property type="entry name" value="Nicotinate/Quinolinate PRTase N-terminal domain-like"/>
    <property type="match status" value="1"/>
</dbReference>
<dbReference type="Proteomes" id="UP000371041">
    <property type="component" value="Chromosome"/>
</dbReference>
<dbReference type="AlphaFoldDB" id="A0A5Q3QC96"/>
<evidence type="ECO:0000256" key="3">
    <source>
        <dbReference type="ARBA" id="ARBA00009400"/>
    </source>
</evidence>
<evidence type="ECO:0000256" key="7">
    <source>
        <dbReference type="ARBA" id="ARBA00022676"/>
    </source>
</evidence>
<organism evidence="14 15">
    <name type="scientific">Allosaccharopolyspora coralli</name>
    <dbReference type="NCBI Taxonomy" id="2665642"/>
    <lineage>
        <taxon>Bacteria</taxon>
        <taxon>Bacillati</taxon>
        <taxon>Actinomycetota</taxon>
        <taxon>Actinomycetes</taxon>
        <taxon>Pseudonocardiales</taxon>
        <taxon>Pseudonocardiaceae</taxon>
        <taxon>Allosaccharopolyspora</taxon>
    </lineage>
</organism>
<sequence>MTQPESRVSQVTAQSLADAGLDVEETRALVRTALAEDLRYGPDATTAATVPADAVARGRFNTRRDGVLSGLPLVLVVLDEVLGADGYEIVAARPDGSPLAAGDCALEVRAATRGLLSAERTALNLLCHLSGIASATAEWVSAVRGTRCRVRDSRKTLPGLRLPQKYAVRCGGGVNHRLGLGDAVLIKDNHVVAAGGVVPALRACRASAPELPLEVEVSTVAELDEVLAEQAELVLLDNFSPEQCVEAVRRTRQVSAHTELEASGGLTLPVAHAYAETGVDYLAVGWLTHSAPALDLGLDLE</sequence>
<dbReference type="InterPro" id="IPR027277">
    <property type="entry name" value="NadC/ModD"/>
</dbReference>
<accession>A0A5Q3QC96</accession>
<dbReference type="GO" id="GO:0004514">
    <property type="term" value="F:nicotinate-nucleotide diphosphorylase (carboxylating) activity"/>
    <property type="evidence" value="ECO:0007669"/>
    <property type="project" value="UniProtKB-EC"/>
</dbReference>
<reference evidence="15" key="1">
    <citation type="submission" date="2019-11" db="EMBL/GenBank/DDBJ databases">
        <title>The complete genome sequence of Saccharopolyspora sp. E2A.</title>
        <authorList>
            <person name="Zhang G."/>
        </authorList>
    </citation>
    <scope>NUCLEOTIDE SEQUENCE [LARGE SCALE GENOMIC DNA]</scope>
    <source>
        <strain evidence="15">E2A</strain>
    </source>
</reference>
<dbReference type="InterPro" id="IPR036068">
    <property type="entry name" value="Nicotinate_pribotase-like_C"/>
</dbReference>
<dbReference type="Pfam" id="PF02749">
    <property type="entry name" value="QRPTase_N"/>
    <property type="match status" value="1"/>
</dbReference>
<evidence type="ECO:0000256" key="5">
    <source>
        <dbReference type="ARBA" id="ARBA00020990"/>
    </source>
</evidence>
<dbReference type="NCBIfam" id="TIGR00078">
    <property type="entry name" value="nadC"/>
    <property type="match status" value="1"/>
</dbReference>
<dbReference type="UniPathway" id="UPA00253">
    <property type="reaction ID" value="UER00331"/>
</dbReference>
<dbReference type="PIRSF" id="PIRSF006250">
    <property type="entry name" value="NadC_ModD"/>
    <property type="match status" value="1"/>
</dbReference>
<dbReference type="PANTHER" id="PTHR32179:SF3">
    <property type="entry name" value="NICOTINATE-NUCLEOTIDE PYROPHOSPHORYLASE [CARBOXYLATING]"/>
    <property type="match status" value="1"/>
</dbReference>
<dbReference type="EC" id="2.4.2.19" evidence="4"/>
<keyword evidence="7 11" id="KW-0328">Glycosyltransferase</keyword>
<dbReference type="PANTHER" id="PTHR32179">
    <property type="entry name" value="NICOTINATE-NUCLEOTIDE PYROPHOSPHORYLASE [CARBOXYLATING]"/>
    <property type="match status" value="1"/>
</dbReference>
<dbReference type="Pfam" id="PF01729">
    <property type="entry name" value="QRPTase_C"/>
    <property type="match status" value="1"/>
</dbReference>
<protein>
    <recommendedName>
        <fullName evidence="5">Nicotinate-nucleotide pyrophosphorylase [carboxylating]</fullName>
        <ecNumber evidence="4">2.4.2.19</ecNumber>
    </recommendedName>
    <alternativeName>
        <fullName evidence="9">Quinolinate phosphoribosyltransferase [decarboxylating]</fullName>
    </alternativeName>
</protein>
<dbReference type="InterPro" id="IPR004393">
    <property type="entry name" value="NadC"/>
</dbReference>
<evidence type="ECO:0000259" key="13">
    <source>
        <dbReference type="Pfam" id="PF02749"/>
    </source>
</evidence>
<dbReference type="CDD" id="cd01572">
    <property type="entry name" value="QPRTase"/>
    <property type="match status" value="1"/>
</dbReference>
<dbReference type="GO" id="GO:0034213">
    <property type="term" value="P:quinolinate catabolic process"/>
    <property type="evidence" value="ECO:0007669"/>
    <property type="project" value="TreeGrafter"/>
</dbReference>
<evidence type="ECO:0000256" key="8">
    <source>
        <dbReference type="ARBA" id="ARBA00022679"/>
    </source>
</evidence>
<gene>
    <name evidence="14" type="ORF">GIY23_16255</name>
</gene>
<dbReference type="Gene3D" id="3.90.1170.20">
    <property type="entry name" value="Quinolinate phosphoribosyl transferase, N-terminal domain"/>
    <property type="match status" value="1"/>
</dbReference>
<dbReference type="SUPFAM" id="SSF51690">
    <property type="entry name" value="Nicotinate/Quinolinate PRTase C-terminal domain-like"/>
    <property type="match status" value="1"/>
</dbReference>
<evidence type="ECO:0000256" key="4">
    <source>
        <dbReference type="ARBA" id="ARBA00011944"/>
    </source>
</evidence>
<evidence type="ECO:0000313" key="14">
    <source>
        <dbReference type="EMBL" id="QGK70864.1"/>
    </source>
</evidence>
<comment type="catalytic activity">
    <reaction evidence="10">
        <text>nicotinate beta-D-ribonucleotide + CO2 + diphosphate = quinolinate + 5-phospho-alpha-D-ribose 1-diphosphate + 2 H(+)</text>
        <dbReference type="Rhea" id="RHEA:12733"/>
        <dbReference type="ChEBI" id="CHEBI:15378"/>
        <dbReference type="ChEBI" id="CHEBI:16526"/>
        <dbReference type="ChEBI" id="CHEBI:29959"/>
        <dbReference type="ChEBI" id="CHEBI:33019"/>
        <dbReference type="ChEBI" id="CHEBI:57502"/>
        <dbReference type="ChEBI" id="CHEBI:58017"/>
        <dbReference type="EC" id="2.4.2.19"/>
    </reaction>
</comment>
<comment type="function">
    <text evidence="1">Involved in the catabolism of quinolinic acid (QA).</text>
</comment>
<dbReference type="RefSeq" id="WP_154077442.1">
    <property type="nucleotide sequence ID" value="NZ_CP045929.1"/>
</dbReference>
<dbReference type="GO" id="GO:0009435">
    <property type="term" value="P:NAD+ biosynthetic process"/>
    <property type="evidence" value="ECO:0007669"/>
    <property type="project" value="UniProtKB-UniPathway"/>
</dbReference>
<dbReference type="Gene3D" id="3.20.20.70">
    <property type="entry name" value="Aldolase class I"/>
    <property type="match status" value="1"/>
</dbReference>
<dbReference type="FunFam" id="3.20.20.70:FF:000030">
    <property type="entry name" value="Nicotinate-nucleotide pyrophosphorylase, carboxylating"/>
    <property type="match status" value="1"/>
</dbReference>
<evidence type="ECO:0000256" key="2">
    <source>
        <dbReference type="ARBA" id="ARBA00004893"/>
    </source>
</evidence>
<feature type="domain" description="Quinolinate phosphoribosyl transferase N-terminal" evidence="13">
    <location>
        <begin position="43"/>
        <end position="130"/>
    </location>
</feature>
<evidence type="ECO:0000256" key="10">
    <source>
        <dbReference type="ARBA" id="ARBA00047445"/>
    </source>
</evidence>
<comment type="similarity">
    <text evidence="3 11">Belongs to the NadC/ModD family.</text>
</comment>